<comment type="caution">
    <text evidence="2">The sequence shown here is derived from an EMBL/GenBank/DDBJ whole genome shotgun (WGS) entry which is preliminary data.</text>
</comment>
<name>A0ABW2SIT9_9ACTO</name>
<keyword evidence="3" id="KW-1185">Reference proteome</keyword>
<dbReference type="Gene3D" id="3.40.50.720">
    <property type="entry name" value="NAD(P)-binding Rossmann-like Domain"/>
    <property type="match status" value="1"/>
</dbReference>
<gene>
    <name evidence="2" type="ORF">ACFQWG_00880</name>
</gene>
<protein>
    <recommendedName>
        <fullName evidence="4">Bacteriocin biosynthesis cyclodehydratase domain-containing protein</fullName>
    </recommendedName>
</protein>
<feature type="compositionally biased region" description="Basic and acidic residues" evidence="1">
    <location>
        <begin position="1"/>
        <end position="16"/>
    </location>
</feature>
<proteinExistence type="predicted"/>
<sequence>MASRRGDARPGGKRVELAPGTAVLPRGAEGVQIGADPDHHLVLTGLTAPQRAWLLRAARAAVPPQPGATDLPRAARADAPPPGSDHLVALIGAAGLLAAGPEPHARPPSVRIDGLDGVTAPAAVLLARSGVRSFDLVDPRRVDLSMRGTLPTAMYALPRPRAVRDLLASADAQTLCGRLPAPDVVVVSRPRRLDDAAGMLLVEDRRHLLVVQHERSVVVGPLVRPGITACAQCLDLRLADADPSWPMLARQMGDWPLPAPPAAAAHVAALEVARCVLARGAGPEAGSSALGPALGGDPGRTRAHIDPSGRVRFEAVSPHPRCGCGAAGRPFA</sequence>
<dbReference type="EMBL" id="JBHTEF010000001">
    <property type="protein sequence ID" value="MFC7579786.1"/>
    <property type="molecule type" value="Genomic_DNA"/>
</dbReference>
<dbReference type="Proteomes" id="UP001596527">
    <property type="component" value="Unassembled WGS sequence"/>
</dbReference>
<dbReference type="InterPro" id="IPR035985">
    <property type="entry name" value="Ubiquitin-activating_enz"/>
</dbReference>
<accession>A0ABW2SIT9</accession>
<dbReference type="SUPFAM" id="SSF69572">
    <property type="entry name" value="Activating enzymes of the ubiquitin-like proteins"/>
    <property type="match status" value="1"/>
</dbReference>
<evidence type="ECO:0000313" key="3">
    <source>
        <dbReference type="Proteomes" id="UP001596527"/>
    </source>
</evidence>
<organism evidence="2 3">
    <name type="scientific">Schaalia naturae</name>
    <dbReference type="NCBI Taxonomy" id="635203"/>
    <lineage>
        <taxon>Bacteria</taxon>
        <taxon>Bacillati</taxon>
        <taxon>Actinomycetota</taxon>
        <taxon>Actinomycetes</taxon>
        <taxon>Actinomycetales</taxon>
        <taxon>Actinomycetaceae</taxon>
        <taxon>Schaalia</taxon>
    </lineage>
</organism>
<evidence type="ECO:0000256" key="1">
    <source>
        <dbReference type="SAM" id="MobiDB-lite"/>
    </source>
</evidence>
<evidence type="ECO:0000313" key="2">
    <source>
        <dbReference type="EMBL" id="MFC7579786.1"/>
    </source>
</evidence>
<evidence type="ECO:0008006" key="4">
    <source>
        <dbReference type="Google" id="ProtNLM"/>
    </source>
</evidence>
<feature type="region of interest" description="Disordered" evidence="1">
    <location>
        <begin position="1"/>
        <end position="21"/>
    </location>
</feature>
<reference evidence="3" key="1">
    <citation type="journal article" date="2019" name="Int. J. Syst. Evol. Microbiol.">
        <title>The Global Catalogue of Microorganisms (GCM) 10K type strain sequencing project: providing services to taxonomists for standard genome sequencing and annotation.</title>
        <authorList>
            <consortium name="The Broad Institute Genomics Platform"/>
            <consortium name="The Broad Institute Genome Sequencing Center for Infectious Disease"/>
            <person name="Wu L."/>
            <person name="Ma J."/>
        </authorList>
    </citation>
    <scope>NUCLEOTIDE SEQUENCE [LARGE SCALE GENOMIC DNA]</scope>
    <source>
        <strain evidence="3">CCUG 56698</strain>
    </source>
</reference>
<dbReference type="RefSeq" id="WP_380976364.1">
    <property type="nucleotide sequence ID" value="NZ_JBHTEF010000001.1"/>
</dbReference>